<evidence type="ECO:0000256" key="1">
    <source>
        <dbReference type="SAM" id="Coils"/>
    </source>
</evidence>
<gene>
    <name evidence="2" type="ORF">ACFPOG_12665</name>
</gene>
<dbReference type="RefSeq" id="WP_377524740.1">
    <property type="nucleotide sequence ID" value="NZ_JBHSMJ010000017.1"/>
</dbReference>
<keyword evidence="3" id="KW-1185">Reference proteome</keyword>
<evidence type="ECO:0000313" key="2">
    <source>
        <dbReference type="EMBL" id="MFC5449117.1"/>
    </source>
</evidence>
<proteinExistence type="predicted"/>
<name>A0ABW0K8U2_9BACL</name>
<keyword evidence="1" id="KW-0175">Coiled coil</keyword>
<evidence type="ECO:0000313" key="3">
    <source>
        <dbReference type="Proteomes" id="UP001596044"/>
    </source>
</evidence>
<comment type="caution">
    <text evidence="2">The sequence shown here is derived from an EMBL/GenBank/DDBJ whole genome shotgun (WGS) entry which is preliminary data.</text>
</comment>
<dbReference type="Proteomes" id="UP001596044">
    <property type="component" value="Unassembled WGS sequence"/>
</dbReference>
<feature type="coiled-coil region" evidence="1">
    <location>
        <begin position="197"/>
        <end position="231"/>
    </location>
</feature>
<organism evidence="2 3">
    <name type="scientific">Paenibacillus aestuarii</name>
    <dbReference type="NCBI Taxonomy" id="516965"/>
    <lineage>
        <taxon>Bacteria</taxon>
        <taxon>Bacillati</taxon>
        <taxon>Bacillota</taxon>
        <taxon>Bacilli</taxon>
        <taxon>Bacillales</taxon>
        <taxon>Paenibacillaceae</taxon>
        <taxon>Paenibacillus</taxon>
    </lineage>
</organism>
<protein>
    <submittedName>
        <fullName evidence="2">Uncharacterized protein</fullName>
    </submittedName>
</protein>
<dbReference type="EMBL" id="JBHSMJ010000017">
    <property type="protein sequence ID" value="MFC5449117.1"/>
    <property type="molecule type" value="Genomic_DNA"/>
</dbReference>
<accession>A0ABW0K8U2</accession>
<sequence>MSSNVDGQQSQRIIVNDIDDGTVPVEIDVKEELKNNLLQAFQHDQLFPLVSKEYDIISEDILRLDTGKSFSTKEVAEILSKYSYLYDATKGESYINENRLRWWLNEKEEENFIKYFALEKVGRSWVWKIEAICKAKIVAILRFCKNHPQKVIMVKLTGVMLDTPKITQENIASLIESGNLSQVHSVESLRDILFATVLHMNNNYSELYGQLESLKEENDDLKEQLATLNKTTTTLMETTTSLEETTTSLQEIANEALPKSEFTSRQQDFENKLLLRDQETMLLLREASFKSDLRKKALEEWDKQGFLKRLTSKEADKEKYIEDYIKQHIEPLKAAYKSSLDKPE</sequence>
<reference evidence="3" key="1">
    <citation type="journal article" date="2019" name="Int. J. Syst. Evol. Microbiol.">
        <title>The Global Catalogue of Microorganisms (GCM) 10K type strain sequencing project: providing services to taxonomists for standard genome sequencing and annotation.</title>
        <authorList>
            <consortium name="The Broad Institute Genomics Platform"/>
            <consortium name="The Broad Institute Genome Sequencing Center for Infectious Disease"/>
            <person name="Wu L."/>
            <person name="Ma J."/>
        </authorList>
    </citation>
    <scope>NUCLEOTIDE SEQUENCE [LARGE SCALE GENOMIC DNA]</scope>
    <source>
        <strain evidence="3">KACC 11904</strain>
    </source>
</reference>